<dbReference type="Pfam" id="PF00041">
    <property type="entry name" value="fn3"/>
    <property type="match status" value="1"/>
</dbReference>
<dbReference type="InterPro" id="IPR003961">
    <property type="entry name" value="FN3_dom"/>
</dbReference>
<proteinExistence type="predicted"/>
<dbReference type="SMART" id="SM00060">
    <property type="entry name" value="FN3"/>
    <property type="match status" value="1"/>
</dbReference>
<reference evidence="4" key="1">
    <citation type="submission" date="2016-06" db="UniProtKB">
        <authorList>
            <consortium name="WormBaseParasite"/>
        </authorList>
    </citation>
    <scope>IDENTIFICATION</scope>
</reference>
<name>A0A182EUQ0_ONCOC</name>
<evidence type="ECO:0000259" key="1">
    <source>
        <dbReference type="PROSITE" id="PS50853"/>
    </source>
</evidence>
<dbReference type="EMBL" id="UYRW01009023">
    <property type="protein sequence ID" value="VDM97370.1"/>
    <property type="molecule type" value="Genomic_DNA"/>
</dbReference>
<keyword evidence="3" id="KW-1185">Reference proteome</keyword>
<dbReference type="InterPro" id="IPR013783">
    <property type="entry name" value="Ig-like_fold"/>
</dbReference>
<dbReference type="PROSITE" id="PS50853">
    <property type="entry name" value="FN3"/>
    <property type="match status" value="1"/>
</dbReference>
<evidence type="ECO:0000313" key="2">
    <source>
        <dbReference type="EMBL" id="VDM97370.1"/>
    </source>
</evidence>
<dbReference type="InterPro" id="IPR036116">
    <property type="entry name" value="FN3_sf"/>
</dbReference>
<dbReference type="Gene3D" id="2.60.40.10">
    <property type="entry name" value="Immunoglobulins"/>
    <property type="match status" value="1"/>
</dbReference>
<dbReference type="WBParaSite" id="nOo.2.0.1.t11882-RA">
    <property type="protein sequence ID" value="nOo.2.0.1.t11882-RA"/>
    <property type="gene ID" value="nOo.2.0.1.g11882"/>
</dbReference>
<dbReference type="CDD" id="cd00063">
    <property type="entry name" value="FN3"/>
    <property type="match status" value="1"/>
</dbReference>
<dbReference type="Proteomes" id="UP000271087">
    <property type="component" value="Unassembled WGS sequence"/>
</dbReference>
<accession>A0A182EUQ0</accession>
<gene>
    <name evidence="2" type="ORF">NOO_LOCUS11882</name>
</gene>
<dbReference type="OrthoDB" id="5853416at2759"/>
<evidence type="ECO:0000313" key="4">
    <source>
        <dbReference type="WBParaSite" id="nOo.2.0.1.t11882-RA"/>
    </source>
</evidence>
<evidence type="ECO:0000313" key="3">
    <source>
        <dbReference type="Proteomes" id="UP000271087"/>
    </source>
</evidence>
<dbReference type="SUPFAM" id="SSF49265">
    <property type="entry name" value="Fibronectin type III"/>
    <property type="match status" value="1"/>
</dbReference>
<dbReference type="STRING" id="42157.A0A182EUQ0"/>
<sequence length="96" mass="10708">MPENVHWKTDDNSITLWWDPPSTADEILVRGYTISYGIGTPNRRVIIEGANTNAFIINKLKSNTTYVFALTAYNEADGEDSEKVFFTATTKTGKSS</sequence>
<dbReference type="AlphaFoldDB" id="A0A182EUQ0"/>
<organism evidence="4">
    <name type="scientific">Onchocerca ochengi</name>
    <name type="common">Filarial nematode worm</name>
    <dbReference type="NCBI Taxonomy" id="42157"/>
    <lineage>
        <taxon>Eukaryota</taxon>
        <taxon>Metazoa</taxon>
        <taxon>Ecdysozoa</taxon>
        <taxon>Nematoda</taxon>
        <taxon>Chromadorea</taxon>
        <taxon>Rhabditida</taxon>
        <taxon>Spirurina</taxon>
        <taxon>Spiruromorpha</taxon>
        <taxon>Filarioidea</taxon>
        <taxon>Onchocercidae</taxon>
        <taxon>Onchocerca</taxon>
    </lineage>
</organism>
<reference evidence="2 3" key="2">
    <citation type="submission" date="2018-08" db="EMBL/GenBank/DDBJ databases">
        <authorList>
            <person name="Laetsch R D."/>
            <person name="Stevens L."/>
            <person name="Kumar S."/>
            <person name="Blaxter L. M."/>
        </authorList>
    </citation>
    <scope>NUCLEOTIDE SEQUENCE [LARGE SCALE GENOMIC DNA]</scope>
</reference>
<feature type="domain" description="Fibronectin type-III" evidence="1">
    <location>
        <begin position="1"/>
        <end position="92"/>
    </location>
</feature>
<protein>
    <submittedName>
        <fullName evidence="4">Fibronectin type-III domain-containing protein</fullName>
    </submittedName>
</protein>